<dbReference type="AlphaFoldDB" id="A0A072NUZ8"/>
<name>A0A072NUZ8_9EURO</name>
<dbReference type="OrthoDB" id="4109642at2759"/>
<evidence type="ECO:0000256" key="1">
    <source>
        <dbReference type="ARBA" id="ARBA00006484"/>
    </source>
</evidence>
<keyword evidence="2" id="KW-0560">Oxidoreductase</keyword>
<reference evidence="3 4" key="1">
    <citation type="submission" date="2013-03" db="EMBL/GenBank/DDBJ databases">
        <title>The Genome Sequence of Exophiala aquamarina CBS 119918.</title>
        <authorList>
            <consortium name="The Broad Institute Genomics Platform"/>
            <person name="Cuomo C."/>
            <person name="de Hoog S."/>
            <person name="Gorbushina A."/>
            <person name="Walker B."/>
            <person name="Young S.K."/>
            <person name="Zeng Q."/>
            <person name="Gargeya S."/>
            <person name="Fitzgerald M."/>
            <person name="Haas B."/>
            <person name="Abouelleil A."/>
            <person name="Allen A.W."/>
            <person name="Alvarado L."/>
            <person name="Arachchi H.M."/>
            <person name="Berlin A.M."/>
            <person name="Chapman S.B."/>
            <person name="Gainer-Dewar J."/>
            <person name="Goldberg J."/>
            <person name="Griggs A."/>
            <person name="Gujja S."/>
            <person name="Hansen M."/>
            <person name="Howarth C."/>
            <person name="Imamovic A."/>
            <person name="Ireland A."/>
            <person name="Larimer J."/>
            <person name="McCowan C."/>
            <person name="Murphy C."/>
            <person name="Pearson M."/>
            <person name="Poon T.W."/>
            <person name="Priest M."/>
            <person name="Roberts A."/>
            <person name="Saif S."/>
            <person name="Shea T."/>
            <person name="Sisk P."/>
            <person name="Sykes S."/>
            <person name="Wortman J."/>
            <person name="Nusbaum C."/>
            <person name="Birren B."/>
        </authorList>
    </citation>
    <scope>NUCLEOTIDE SEQUENCE [LARGE SCALE GENOMIC DNA]</scope>
    <source>
        <strain evidence="3 4">CBS 119918</strain>
    </source>
</reference>
<dbReference type="Gene3D" id="3.40.50.720">
    <property type="entry name" value="NAD(P)-binding Rossmann-like Domain"/>
    <property type="match status" value="1"/>
</dbReference>
<dbReference type="PANTHER" id="PTHR43008:SF4">
    <property type="entry name" value="CHAIN DEHYDROGENASE, PUTATIVE (AFU_ORTHOLOGUE AFUA_4G08710)-RELATED"/>
    <property type="match status" value="1"/>
</dbReference>
<evidence type="ECO:0000313" key="3">
    <source>
        <dbReference type="EMBL" id="KEF51202.1"/>
    </source>
</evidence>
<evidence type="ECO:0008006" key="5">
    <source>
        <dbReference type="Google" id="ProtNLM"/>
    </source>
</evidence>
<dbReference type="HOGENOM" id="CLU_1875433_0_0_1"/>
<proteinExistence type="inferred from homology"/>
<comment type="caution">
    <text evidence="3">The sequence shown here is derived from an EMBL/GenBank/DDBJ whole genome shotgun (WGS) entry which is preliminary data.</text>
</comment>
<comment type="similarity">
    <text evidence="1">Belongs to the short-chain dehydrogenases/reductases (SDR) family.</text>
</comment>
<evidence type="ECO:0000256" key="2">
    <source>
        <dbReference type="ARBA" id="ARBA00023002"/>
    </source>
</evidence>
<dbReference type="STRING" id="1182545.A0A072NUZ8"/>
<dbReference type="PANTHER" id="PTHR43008">
    <property type="entry name" value="BENZIL REDUCTASE"/>
    <property type="match status" value="1"/>
</dbReference>
<dbReference type="EMBL" id="AMGV01000026">
    <property type="protein sequence ID" value="KEF51202.1"/>
    <property type="molecule type" value="Genomic_DNA"/>
</dbReference>
<dbReference type="GO" id="GO:0050664">
    <property type="term" value="F:oxidoreductase activity, acting on NAD(P)H, oxygen as acceptor"/>
    <property type="evidence" value="ECO:0007669"/>
    <property type="project" value="TreeGrafter"/>
</dbReference>
<keyword evidence="4" id="KW-1185">Reference proteome</keyword>
<organism evidence="3 4">
    <name type="scientific">Exophiala aquamarina CBS 119918</name>
    <dbReference type="NCBI Taxonomy" id="1182545"/>
    <lineage>
        <taxon>Eukaryota</taxon>
        <taxon>Fungi</taxon>
        <taxon>Dikarya</taxon>
        <taxon>Ascomycota</taxon>
        <taxon>Pezizomycotina</taxon>
        <taxon>Eurotiomycetes</taxon>
        <taxon>Chaetothyriomycetidae</taxon>
        <taxon>Chaetothyriales</taxon>
        <taxon>Herpotrichiellaceae</taxon>
        <taxon>Exophiala</taxon>
    </lineage>
</organism>
<dbReference type="SUPFAM" id="SSF51735">
    <property type="entry name" value="NAD(P)-binding Rossmann-fold domains"/>
    <property type="match status" value="1"/>
</dbReference>
<dbReference type="Pfam" id="PF00106">
    <property type="entry name" value="adh_short"/>
    <property type="match status" value="1"/>
</dbReference>
<accession>A0A072NUZ8</accession>
<dbReference type="InterPro" id="IPR002347">
    <property type="entry name" value="SDR_fam"/>
</dbReference>
<sequence length="136" mass="15499">MYVLKANKLIRFYRTVTGAGRGIGLSIIKCLLKDTGPDTVIFAVDVLSENLEELQKSQPRLEIVLGDVSQRSTSEKLLERIHARDCRLETLILNAGVLKPIGPIVEVDVDQFKRLFDINFFALIYTVSLLDYLWRF</sequence>
<dbReference type="RefSeq" id="XP_013253792.1">
    <property type="nucleotide sequence ID" value="XM_013398338.1"/>
</dbReference>
<dbReference type="InterPro" id="IPR036291">
    <property type="entry name" value="NAD(P)-bd_dom_sf"/>
</dbReference>
<protein>
    <recommendedName>
        <fullName evidence="5">3-oxoacyl-[acyl-carrier protein] reductase</fullName>
    </recommendedName>
</protein>
<dbReference type="Proteomes" id="UP000027920">
    <property type="component" value="Unassembled WGS sequence"/>
</dbReference>
<dbReference type="VEuPathDB" id="FungiDB:A1O9_12705"/>
<dbReference type="GO" id="GO:0016616">
    <property type="term" value="F:oxidoreductase activity, acting on the CH-OH group of donors, NAD or NADP as acceptor"/>
    <property type="evidence" value="ECO:0007669"/>
    <property type="project" value="UniProtKB-ARBA"/>
</dbReference>
<gene>
    <name evidence="3" type="ORF">A1O9_12705</name>
</gene>
<dbReference type="GeneID" id="25287599"/>
<evidence type="ECO:0000313" key="4">
    <source>
        <dbReference type="Proteomes" id="UP000027920"/>
    </source>
</evidence>